<dbReference type="Pfam" id="PF05389">
    <property type="entry name" value="MecA"/>
    <property type="match status" value="1"/>
</dbReference>
<dbReference type="NCBIfam" id="NF002781">
    <property type="entry name" value="PRK02899.1"/>
    <property type="match status" value="1"/>
</dbReference>
<dbReference type="PANTHER" id="PTHR39161">
    <property type="entry name" value="ADAPTER PROTEIN MECA"/>
    <property type="match status" value="1"/>
</dbReference>
<reference evidence="4 5" key="1">
    <citation type="submission" date="2021-03" db="EMBL/GenBank/DDBJ databases">
        <title>Genomic Encyclopedia of Type Strains, Phase IV (KMG-IV): sequencing the most valuable type-strain genomes for metagenomic binning, comparative biology and taxonomic classification.</title>
        <authorList>
            <person name="Goeker M."/>
        </authorList>
    </citation>
    <scope>NUCLEOTIDE SEQUENCE [LARGE SCALE GENOMIC DNA]</scope>
    <source>
        <strain evidence="4 5">DSM 25609</strain>
    </source>
</reference>
<comment type="function">
    <text evidence="3">Enables the recognition and targeting of unfolded and aggregated proteins to the ClpC protease or to other proteins involved in proteolysis. Acts negatively in the development of competence by binding ComK and recruiting it to the ClpCP protease. When overexpressed, inhibits sporulation. Also involved in Spx degradation by ClpC.</text>
</comment>
<keyword evidence="3" id="KW-0749">Sporulation</keyword>
<dbReference type="InterPro" id="IPR008681">
    <property type="entry name" value="Neg-reg_MecA"/>
</dbReference>
<keyword evidence="3" id="KW-0178">Competence</keyword>
<evidence type="ECO:0000256" key="2">
    <source>
        <dbReference type="ARBA" id="ARBA00011738"/>
    </source>
</evidence>
<dbReference type="InterPro" id="IPR038471">
    <property type="entry name" value="MecA_C_sf"/>
</dbReference>
<comment type="subunit">
    <text evidence="2 3">Homodimer.</text>
</comment>
<dbReference type="RefSeq" id="WP_209462821.1">
    <property type="nucleotide sequence ID" value="NZ_CP110224.1"/>
</dbReference>
<evidence type="ECO:0000256" key="3">
    <source>
        <dbReference type="HAMAP-Rule" id="MF_01124"/>
    </source>
</evidence>
<comment type="similarity">
    <text evidence="1 3">Belongs to the MecA family.</text>
</comment>
<comment type="domain">
    <text evidence="3">The N-terminal domain has binding sites for ComK and probably for unfolded/aggregated proteins; the C-terminal domain interacts with ClpC.</text>
</comment>
<dbReference type="HAMAP" id="MF_01124">
    <property type="entry name" value="MecA"/>
    <property type="match status" value="1"/>
</dbReference>
<evidence type="ECO:0000313" key="5">
    <source>
        <dbReference type="Proteomes" id="UP001519345"/>
    </source>
</evidence>
<accession>A0ABS4IFB0</accession>
<proteinExistence type="inferred from homology"/>
<dbReference type="PANTHER" id="PTHR39161:SF2">
    <property type="entry name" value="ADAPTER PROTEIN MECA 2"/>
    <property type="match status" value="1"/>
</dbReference>
<name>A0ABS4IFB0_9BACI</name>
<organism evidence="4 5">
    <name type="scientific">Virgibacillus natechei</name>
    <dbReference type="NCBI Taxonomy" id="1216297"/>
    <lineage>
        <taxon>Bacteria</taxon>
        <taxon>Bacillati</taxon>
        <taxon>Bacillota</taxon>
        <taxon>Bacilli</taxon>
        <taxon>Bacillales</taxon>
        <taxon>Bacillaceae</taxon>
        <taxon>Virgibacillus</taxon>
    </lineage>
</organism>
<dbReference type="EMBL" id="JAGGKX010000007">
    <property type="protein sequence ID" value="MBP1969634.1"/>
    <property type="molecule type" value="Genomic_DNA"/>
</dbReference>
<dbReference type="PIRSF" id="PIRSF029008">
    <property type="entry name" value="MecA"/>
    <property type="match status" value="1"/>
</dbReference>
<evidence type="ECO:0000256" key="1">
    <source>
        <dbReference type="ARBA" id="ARBA00005397"/>
    </source>
</evidence>
<comment type="caution">
    <text evidence="4">The sequence shown here is derived from an EMBL/GenBank/DDBJ whole genome shotgun (WGS) entry which is preliminary data.</text>
</comment>
<keyword evidence="5" id="KW-1185">Reference proteome</keyword>
<dbReference type="Gene3D" id="3.30.70.1950">
    <property type="match status" value="1"/>
</dbReference>
<gene>
    <name evidence="3" type="primary">mecA</name>
    <name evidence="4" type="ORF">J2Z83_001741</name>
</gene>
<dbReference type="Proteomes" id="UP001519345">
    <property type="component" value="Unassembled WGS sequence"/>
</dbReference>
<sequence>MRIERVADDQFTIFLTFDDLIERGFTRDDLWHDASSVRNLFSDMMHEASTELGFELEGMLLVQVHLMQAQGMHVIVTQNFEDISWDEDFIEMKVTLDESEELIFSFEDFEDVIRVATYLSSLSIDGGQVYYMDSLYYMLLNDYDLQDKDKEDIIAIMSEHSNPSIITSYRLKEYGKEIYKTNAVEQIVQVFINR</sequence>
<protein>
    <recommendedName>
        <fullName evidence="3">Adapter protein MecA</fullName>
    </recommendedName>
</protein>
<evidence type="ECO:0000313" key="4">
    <source>
        <dbReference type="EMBL" id="MBP1969634.1"/>
    </source>
</evidence>